<dbReference type="Proteomes" id="UP000192611">
    <property type="component" value="Unassembled WGS sequence"/>
</dbReference>
<name>A0A1W9RZY8_9BACT</name>
<comment type="caution">
    <text evidence="1">The sequence shown here is derived from an EMBL/GenBank/DDBJ whole genome shotgun (WGS) entry which is preliminary data.</text>
</comment>
<evidence type="ECO:0000313" key="1">
    <source>
        <dbReference type="EMBL" id="OQX90159.1"/>
    </source>
</evidence>
<reference evidence="2" key="1">
    <citation type="submission" date="2017-03" db="EMBL/GenBank/DDBJ databases">
        <title>Novel pathways for hydrocarbon cycling and metabolic interdependencies in hydrothermal sediment communities.</title>
        <authorList>
            <person name="Dombrowski N."/>
            <person name="Seitz K."/>
            <person name="Teske A."/>
            <person name="Baker B."/>
        </authorList>
    </citation>
    <scope>NUCLEOTIDE SEQUENCE [LARGE SCALE GENOMIC DNA]</scope>
</reference>
<protein>
    <submittedName>
        <fullName evidence="1">Uncharacterized protein</fullName>
    </submittedName>
</protein>
<dbReference type="EMBL" id="NATQ01000095">
    <property type="protein sequence ID" value="OQX90159.1"/>
    <property type="molecule type" value="Genomic_DNA"/>
</dbReference>
<accession>A0A1W9RZY8</accession>
<sequence length="223" mass="25256">MRVMIIFSGIFLLLFTIVYADFYEIGKDEPIWIGNSEIDLKRWETLSRLMPDSYELAYDDGSWEYYGAPDGWGTTQIASFAMPEGGQFTICMGKFAGFGSPTILVIYNDVPAEGLPPYQGEDGYDYETSFTWNDAGWPITDWTYVNVSYDYVYDAGECFAIGYKNSGGIGLSDEYATGTYSWRDGEWEPDWDPWNYCGCTRCIVSDYNAVENISLGSVKALYK</sequence>
<evidence type="ECO:0000313" key="2">
    <source>
        <dbReference type="Proteomes" id="UP000192611"/>
    </source>
</evidence>
<dbReference type="AlphaFoldDB" id="A0A1W9RZY8"/>
<proteinExistence type="predicted"/>
<organism evidence="1 2">
    <name type="scientific">Candidatus Coatesbacteria bacterium 4484_99</name>
    <dbReference type="NCBI Taxonomy" id="1970774"/>
    <lineage>
        <taxon>Bacteria</taxon>
        <taxon>Candidatus Coatesiibacteriota</taxon>
    </lineage>
</organism>
<gene>
    <name evidence="1" type="ORF">B6D57_04580</name>
</gene>